<dbReference type="EMBL" id="FPKX01000032">
    <property type="protein sequence ID" value="SFZ98022.1"/>
    <property type="molecule type" value="Genomic_DNA"/>
</dbReference>
<dbReference type="InterPro" id="IPR023585">
    <property type="entry name" value="Ile-tRNA-ligase_type1"/>
</dbReference>
<dbReference type="InterPro" id="IPR050081">
    <property type="entry name" value="Ile-tRNA_ligase"/>
</dbReference>
<keyword evidence="5" id="KW-0067">ATP-binding</keyword>
<evidence type="ECO:0000256" key="2">
    <source>
        <dbReference type="ARBA" id="ARBA00022490"/>
    </source>
</evidence>
<dbReference type="NCBIfam" id="TIGR00392">
    <property type="entry name" value="ileS"/>
    <property type="match status" value="1"/>
</dbReference>
<evidence type="ECO:0000256" key="1">
    <source>
        <dbReference type="ARBA" id="ARBA00013165"/>
    </source>
</evidence>
<feature type="domain" description="Methionyl/Valyl/Leucyl/Isoleucyl-tRNA synthetase anticodon-binding" evidence="9">
    <location>
        <begin position="689"/>
        <end position="841"/>
    </location>
</feature>
<proteinExistence type="inferred from homology"/>
<dbReference type="Pfam" id="PF00133">
    <property type="entry name" value="tRNA-synt_1"/>
    <property type="match status" value="1"/>
</dbReference>
<dbReference type="PRINTS" id="PR00984">
    <property type="entry name" value="TRNASYNTHILE"/>
</dbReference>
<dbReference type="AlphaFoldDB" id="A0A1W1EDB4"/>
<dbReference type="EC" id="6.1.1.5" evidence="1"/>
<dbReference type="Gene3D" id="3.40.50.620">
    <property type="entry name" value="HUPs"/>
    <property type="match status" value="2"/>
</dbReference>
<dbReference type="GO" id="GO:0000049">
    <property type="term" value="F:tRNA binding"/>
    <property type="evidence" value="ECO:0007669"/>
    <property type="project" value="InterPro"/>
</dbReference>
<evidence type="ECO:0000256" key="4">
    <source>
        <dbReference type="ARBA" id="ARBA00022741"/>
    </source>
</evidence>
<keyword evidence="4" id="KW-0547">Nucleotide-binding</keyword>
<reference evidence="10" key="1">
    <citation type="submission" date="2016-10" db="EMBL/GenBank/DDBJ databases">
        <authorList>
            <person name="de Groot N.N."/>
        </authorList>
    </citation>
    <scope>NUCLEOTIDE SEQUENCE</scope>
</reference>
<evidence type="ECO:0000256" key="7">
    <source>
        <dbReference type="ARBA" id="ARBA00023146"/>
    </source>
</evidence>
<protein>
    <recommendedName>
        <fullName evidence="1">isoleucine--tRNA ligase</fullName>
        <ecNumber evidence="1">6.1.1.5</ecNumber>
    </recommendedName>
</protein>
<dbReference type="PANTHER" id="PTHR42765">
    <property type="entry name" value="SOLEUCYL-TRNA SYNTHETASE"/>
    <property type="match status" value="1"/>
</dbReference>
<dbReference type="GO" id="GO:0005829">
    <property type="term" value="C:cytosol"/>
    <property type="evidence" value="ECO:0007669"/>
    <property type="project" value="TreeGrafter"/>
</dbReference>
<keyword evidence="3 10" id="KW-0436">Ligase</keyword>
<dbReference type="InterPro" id="IPR001412">
    <property type="entry name" value="aa-tRNA-synth_I_CS"/>
</dbReference>
<dbReference type="Pfam" id="PF08264">
    <property type="entry name" value="Anticodon_1"/>
    <property type="match status" value="1"/>
</dbReference>
<accession>A0A1W1EDB4</accession>
<dbReference type="GO" id="GO:0006428">
    <property type="term" value="P:isoleucyl-tRNA aminoacylation"/>
    <property type="evidence" value="ECO:0007669"/>
    <property type="project" value="InterPro"/>
</dbReference>
<dbReference type="InterPro" id="IPR009008">
    <property type="entry name" value="Val/Leu/Ile-tRNA-synth_edit"/>
</dbReference>
<evidence type="ECO:0000259" key="9">
    <source>
        <dbReference type="Pfam" id="PF08264"/>
    </source>
</evidence>
<dbReference type="InterPro" id="IPR009080">
    <property type="entry name" value="tRNAsynth_Ia_anticodon-bd"/>
</dbReference>
<evidence type="ECO:0000259" key="8">
    <source>
        <dbReference type="Pfam" id="PF00133"/>
    </source>
</evidence>
<dbReference type="InterPro" id="IPR033708">
    <property type="entry name" value="Anticodon_Ile_BEm"/>
</dbReference>
<dbReference type="SUPFAM" id="SSF52374">
    <property type="entry name" value="Nucleotidylyl transferase"/>
    <property type="match status" value="1"/>
</dbReference>
<dbReference type="FunFam" id="3.40.50.620:FF:000092">
    <property type="entry name" value="Isoleucine--tRNA ligase"/>
    <property type="match status" value="1"/>
</dbReference>
<gene>
    <name evidence="10" type="ORF">MNB_SV-5-1682</name>
</gene>
<evidence type="ECO:0000256" key="6">
    <source>
        <dbReference type="ARBA" id="ARBA00022917"/>
    </source>
</evidence>
<dbReference type="GO" id="GO:0005524">
    <property type="term" value="F:ATP binding"/>
    <property type="evidence" value="ECO:0007669"/>
    <property type="project" value="UniProtKB-KW"/>
</dbReference>
<keyword evidence="2" id="KW-0963">Cytoplasm</keyword>
<dbReference type="Gene3D" id="1.10.730.20">
    <property type="match status" value="1"/>
</dbReference>
<dbReference type="SUPFAM" id="SSF47323">
    <property type="entry name" value="Anticodon-binding domain of a subclass of class I aminoacyl-tRNA synthetases"/>
    <property type="match status" value="1"/>
</dbReference>
<dbReference type="CDD" id="cd00818">
    <property type="entry name" value="IleRS_core"/>
    <property type="match status" value="1"/>
</dbReference>
<dbReference type="Gene3D" id="3.90.740.10">
    <property type="entry name" value="Valyl/Leucyl/Isoleucyl-tRNA synthetase, editing domain"/>
    <property type="match status" value="1"/>
</dbReference>
<dbReference type="InterPro" id="IPR002301">
    <property type="entry name" value="Ile-tRNA-ligase"/>
</dbReference>
<feature type="domain" description="Aminoacyl-tRNA synthetase class Ia" evidence="8">
    <location>
        <begin position="27"/>
        <end position="648"/>
    </location>
</feature>
<dbReference type="InterPro" id="IPR014729">
    <property type="entry name" value="Rossmann-like_a/b/a_fold"/>
</dbReference>
<sequence length="918" mass="103789">MDFKDTLLLPKTDFPMRGNLPNNEPKKYSAWYDAGIYEQMKAKREGAEMFTLHDGPPYANGDIHIGHALNKVLKDIILKYNYFQGKDVRMTPGWDCHGLPIEQKVEEKLGKSKKEAMPTEKFRELCRAHATKFVDIQRDGFKSLGIIADWENPYVTMDFKFEANIYRTLCEVAKKGLLVERHKPIFWSWAARTALADAEVEYEDKEDYSIYVHFELSDKAKETLSLEGKAGLVIWTTTPWTLPSNTGIALNPEEMYVLTSDGHIVADKRYDAMIEEGVVSGEKGKKFAATELENCLTVNPVNGNSSKIILGEHVLMDGGSGCVHTAPGHGEEDYKVGLKYGLDVVMPVDERGCYDESVVGLNLLPNAEEFVGMHIFKANEPILELLGDALLKKSMFTHSYPHCWRTKKPLIYRATNQWFISIDDKPKGSEDTLREAAMSAIEDVDFYPKTSKNRLKPMIEGRPDWCISRQRSWGVPIAFFRIKSTKEVIFDEDVLEHVAALFDIHGADAWYSMSNADLLPADTKYNPDDLEKISDILDVWFDSGSTWNSVLNSGNYDAGEYPASLYIEGSDQHRGWFQSSLLLSSAVNQVSPYKTLITHGFTVDNKGEKMSKSKGNVIAPDKVIKQYGSEILRLWVALSDYQSDLKISDGILKQTSEQYRKIRNTFRFLLANVNDLETYVSNDVYGELDRWILNKAATVFASVKSSFDEYDFLRGFATLNHFITNELSGIYMDITKDRLYCEDINDPIRRATQSAMAHISKAMLGLVAPVLTYTVDEILEYAPALFKKDINNVFDLVYVPVPEVESSFDDTVLISAREKFSEAIDSLKKEKIIKSTLELEIAGELALLPIESKSELEDWFVVSEMKESSEAEKLASFEVEGKTFTVHKASGFKCPRCWKFTSTSEDCVCPRCSTVVEA</sequence>
<keyword evidence="6" id="KW-0648">Protein biosynthesis</keyword>
<organism evidence="10">
    <name type="scientific">hydrothermal vent metagenome</name>
    <dbReference type="NCBI Taxonomy" id="652676"/>
    <lineage>
        <taxon>unclassified sequences</taxon>
        <taxon>metagenomes</taxon>
        <taxon>ecological metagenomes</taxon>
    </lineage>
</organism>
<dbReference type="CDD" id="cd07960">
    <property type="entry name" value="Anticodon_Ia_Ile_BEm"/>
    <property type="match status" value="1"/>
</dbReference>
<name>A0A1W1EDB4_9ZZZZ</name>
<dbReference type="PROSITE" id="PS00178">
    <property type="entry name" value="AA_TRNA_LIGASE_I"/>
    <property type="match status" value="1"/>
</dbReference>
<evidence type="ECO:0000256" key="3">
    <source>
        <dbReference type="ARBA" id="ARBA00022598"/>
    </source>
</evidence>
<dbReference type="GO" id="GO:0002161">
    <property type="term" value="F:aminoacyl-tRNA deacylase activity"/>
    <property type="evidence" value="ECO:0007669"/>
    <property type="project" value="InterPro"/>
</dbReference>
<dbReference type="InterPro" id="IPR002300">
    <property type="entry name" value="aa-tRNA-synth_Ia"/>
</dbReference>
<evidence type="ECO:0000256" key="5">
    <source>
        <dbReference type="ARBA" id="ARBA00022840"/>
    </source>
</evidence>
<dbReference type="Gene3D" id="1.10.10.830">
    <property type="entry name" value="Ile-tRNA synthetase CP2 domain-like"/>
    <property type="match status" value="1"/>
</dbReference>
<dbReference type="InterPro" id="IPR013155">
    <property type="entry name" value="M/V/L/I-tRNA-synth_anticd-bd"/>
</dbReference>
<dbReference type="PANTHER" id="PTHR42765:SF1">
    <property type="entry name" value="ISOLEUCINE--TRNA LIGASE, MITOCHONDRIAL"/>
    <property type="match status" value="1"/>
</dbReference>
<dbReference type="GO" id="GO:0004822">
    <property type="term" value="F:isoleucine-tRNA ligase activity"/>
    <property type="evidence" value="ECO:0007669"/>
    <property type="project" value="UniProtKB-EC"/>
</dbReference>
<dbReference type="SUPFAM" id="SSF50677">
    <property type="entry name" value="ValRS/IleRS/LeuRS editing domain"/>
    <property type="match status" value="1"/>
</dbReference>
<dbReference type="HAMAP" id="MF_02002">
    <property type="entry name" value="Ile_tRNA_synth_type1"/>
    <property type="match status" value="1"/>
</dbReference>
<keyword evidence="7 10" id="KW-0030">Aminoacyl-tRNA synthetase</keyword>
<evidence type="ECO:0000313" key="10">
    <source>
        <dbReference type="EMBL" id="SFZ98022.1"/>
    </source>
</evidence>